<evidence type="ECO:0000256" key="2">
    <source>
        <dbReference type="ARBA" id="ARBA00022741"/>
    </source>
</evidence>
<dbReference type="Pfam" id="PF10609">
    <property type="entry name" value="ParA"/>
    <property type="match status" value="1"/>
</dbReference>
<dbReference type="InterPro" id="IPR019591">
    <property type="entry name" value="Mrp/NBP35_ATP-bd"/>
</dbReference>
<evidence type="ECO:0000313" key="9">
    <source>
        <dbReference type="Proteomes" id="UP000264589"/>
    </source>
</evidence>
<dbReference type="GO" id="GO:0016887">
    <property type="term" value="F:ATP hydrolysis activity"/>
    <property type="evidence" value="ECO:0007669"/>
    <property type="project" value="UniProtKB-UniRule"/>
</dbReference>
<dbReference type="InParanoid" id="A0A371RG94"/>
<dbReference type="Proteomes" id="UP000264589">
    <property type="component" value="Unassembled WGS sequence"/>
</dbReference>
<evidence type="ECO:0000256" key="4">
    <source>
        <dbReference type="ARBA" id="ARBA00023004"/>
    </source>
</evidence>
<dbReference type="FunCoup" id="A0A371RG94">
    <property type="interactions" value="495"/>
</dbReference>
<keyword evidence="2 6" id="KW-0547">Nucleotide-binding</keyword>
<comment type="subunit">
    <text evidence="6">Homodimer.</text>
</comment>
<keyword evidence="5 6" id="KW-0411">Iron-sulfur</keyword>
<keyword evidence="9" id="KW-1185">Reference proteome</keyword>
<organism evidence="8 9">
    <name type="scientific">Parvularcula marina</name>
    <dbReference type="NCBI Taxonomy" id="2292771"/>
    <lineage>
        <taxon>Bacteria</taxon>
        <taxon>Pseudomonadati</taxon>
        <taxon>Pseudomonadota</taxon>
        <taxon>Alphaproteobacteria</taxon>
        <taxon>Parvularculales</taxon>
        <taxon>Parvularculaceae</taxon>
        <taxon>Parvularcula</taxon>
    </lineage>
</organism>
<gene>
    <name evidence="8" type="ORF">DX908_03555</name>
</gene>
<dbReference type="OrthoDB" id="9809679at2"/>
<keyword evidence="6" id="KW-0378">Hydrolase</keyword>
<dbReference type="GO" id="GO:0032981">
    <property type="term" value="P:mitochondrial respiratory chain complex I assembly"/>
    <property type="evidence" value="ECO:0007669"/>
    <property type="project" value="TreeGrafter"/>
</dbReference>
<dbReference type="GO" id="GO:0140663">
    <property type="term" value="F:ATP-dependent FeS chaperone activity"/>
    <property type="evidence" value="ECO:0007669"/>
    <property type="project" value="InterPro"/>
</dbReference>
<dbReference type="GO" id="GO:0051539">
    <property type="term" value="F:4 iron, 4 sulfur cluster binding"/>
    <property type="evidence" value="ECO:0007669"/>
    <property type="project" value="TreeGrafter"/>
</dbReference>
<dbReference type="EMBL" id="QUQO01000001">
    <property type="protein sequence ID" value="RFB04442.1"/>
    <property type="molecule type" value="Genomic_DNA"/>
</dbReference>
<comment type="function">
    <text evidence="6">Binds and transfers iron-sulfur (Fe-S) clusters to target apoproteins. Can hydrolyze ATP.</text>
</comment>
<dbReference type="InterPro" id="IPR033756">
    <property type="entry name" value="YlxH/NBP35"/>
</dbReference>
<dbReference type="PANTHER" id="PTHR42961">
    <property type="entry name" value="IRON-SULFUR PROTEIN NUBPL"/>
    <property type="match status" value="1"/>
</dbReference>
<evidence type="ECO:0000256" key="3">
    <source>
        <dbReference type="ARBA" id="ARBA00022840"/>
    </source>
</evidence>
<dbReference type="AlphaFoldDB" id="A0A371RG94"/>
<proteinExistence type="inferred from homology"/>
<evidence type="ECO:0000256" key="7">
    <source>
        <dbReference type="SAM" id="MobiDB-lite"/>
    </source>
</evidence>
<evidence type="ECO:0000256" key="1">
    <source>
        <dbReference type="ARBA" id="ARBA00022723"/>
    </source>
</evidence>
<keyword evidence="4 6" id="KW-0408">Iron</keyword>
<keyword evidence="1 6" id="KW-0479">Metal-binding</keyword>
<dbReference type="SUPFAM" id="SSF52540">
    <property type="entry name" value="P-loop containing nucleoside triphosphate hydrolases"/>
    <property type="match status" value="1"/>
</dbReference>
<dbReference type="InterPro" id="IPR027417">
    <property type="entry name" value="P-loop_NTPase"/>
</dbReference>
<name>A0A371RG94_9PROT</name>
<dbReference type="GO" id="GO:0046872">
    <property type="term" value="F:metal ion binding"/>
    <property type="evidence" value="ECO:0007669"/>
    <property type="project" value="UniProtKB-KW"/>
</dbReference>
<protein>
    <recommendedName>
        <fullName evidence="6">Iron-sulfur cluster carrier protein</fullName>
    </recommendedName>
</protein>
<evidence type="ECO:0000256" key="5">
    <source>
        <dbReference type="ARBA" id="ARBA00023014"/>
    </source>
</evidence>
<evidence type="ECO:0000313" key="8">
    <source>
        <dbReference type="EMBL" id="RFB04442.1"/>
    </source>
</evidence>
<comment type="caution">
    <text evidence="8">The sequence shown here is derived from an EMBL/GenBank/DDBJ whole genome shotgun (WGS) entry which is preliminary data.</text>
</comment>
<keyword evidence="3 6" id="KW-0067">ATP-binding</keyword>
<reference evidence="8" key="1">
    <citation type="submission" date="2018-08" db="EMBL/GenBank/DDBJ databases">
        <title>Parvularcula sp. SM1705, isolated from surface water of the South Sea China.</title>
        <authorList>
            <person name="Sun L."/>
        </authorList>
    </citation>
    <scope>NUCLEOTIDE SEQUENCE [LARGE SCALE GENOMIC DNA]</scope>
    <source>
        <strain evidence="8">SM1705</strain>
    </source>
</reference>
<dbReference type="InterPro" id="IPR044304">
    <property type="entry name" value="NUBPL-like"/>
</dbReference>
<dbReference type="PANTHER" id="PTHR42961:SF2">
    <property type="entry name" value="IRON-SULFUR PROTEIN NUBPL"/>
    <property type="match status" value="1"/>
</dbReference>
<dbReference type="GO" id="GO:0005524">
    <property type="term" value="F:ATP binding"/>
    <property type="evidence" value="ECO:0007669"/>
    <property type="project" value="UniProtKB-UniRule"/>
</dbReference>
<dbReference type="CDD" id="cd02037">
    <property type="entry name" value="Mrp_NBP35"/>
    <property type="match status" value="1"/>
</dbReference>
<dbReference type="GO" id="GO:0016226">
    <property type="term" value="P:iron-sulfur cluster assembly"/>
    <property type="evidence" value="ECO:0007669"/>
    <property type="project" value="InterPro"/>
</dbReference>
<feature type="binding site" evidence="6">
    <location>
        <begin position="141"/>
        <end position="148"/>
    </location>
    <ligand>
        <name>ATP</name>
        <dbReference type="ChEBI" id="CHEBI:30616"/>
    </ligand>
</feature>
<feature type="region of interest" description="Disordered" evidence="7">
    <location>
        <begin position="88"/>
        <end position="118"/>
    </location>
</feature>
<dbReference type="RefSeq" id="WP_116391075.1">
    <property type="nucleotide sequence ID" value="NZ_QUQO01000001.1"/>
</dbReference>
<evidence type="ECO:0000256" key="6">
    <source>
        <dbReference type="HAMAP-Rule" id="MF_02040"/>
    </source>
</evidence>
<dbReference type="HAMAP" id="MF_02040">
    <property type="entry name" value="Mrp_NBP35"/>
    <property type="match status" value="1"/>
</dbReference>
<dbReference type="Gene3D" id="3.40.50.300">
    <property type="entry name" value="P-loop containing nucleotide triphosphate hydrolases"/>
    <property type="match status" value="1"/>
</dbReference>
<sequence>MFGKMKDAARWGALEQKLRRVLAAKSVHKGASVRLSEIGGEERISIVLAESPDLDGAGAKALEAELNEAAGGIPVTLVVTLHKAAGTASEAPAPERVARGHDNPLALPQQGGPANANENVRARPAKQRPIGAKRVIAVASGKGGVGKSTIAARLAIALANQSKGRVGLLDLDIYGPSLPVMFDLEGVNPKVDEGQVIPLEAAGLSLMSIGFLVSEEKALAWRGPMVMGASKQLLDEVRWGPLDWLIIDTPPGTGDAHLTLLQRTRIDGAIIVTTPSPLALADMKRGATLFRQMEVPILGLVENMACLPDGSPSPFGDTLSDEDLAGAGMERLAQIPLDGGVAAPIGRARPEAGQAPFETLARTLSELDRFAERR</sequence>
<comment type="similarity">
    <text evidence="6">Belongs to the Mrp/NBP35 ATP-binding proteins family.</text>
</comment>
<accession>A0A371RG94</accession>